<gene>
    <name evidence="8" type="ORF">OFUS_LOCUS3427</name>
</gene>
<feature type="transmembrane region" description="Helical" evidence="6">
    <location>
        <begin position="361"/>
        <end position="383"/>
    </location>
</feature>
<dbReference type="Gene3D" id="1.20.1070.10">
    <property type="entry name" value="Rhodopsin 7-helix transmembrane proteins"/>
    <property type="match status" value="1"/>
</dbReference>
<sequence>MNSEGLMNTEVSINTEGPKNLEGSMKGEALMNYATLSYIPEAVNVTTQSPWLKACVVALTIGGNQGWVEKKLKCRLPLDTVITGYNHEKLMEICLKDHHIEMLDLLAALLIGPHDYENHCTSGKPTFVERTGQNQGRKLNNAKAGDDVSESTAGKATELFVCLYAKDGDLEATVECTLKNETYVNDNIVEKHCPMFTPGSTMWGYIQVEHLGQCINLHSTEGKSSKIESNEQFGTIVIVIDSLLCGVGVVGNTLTVIVMAKANAHPSRVYIICMVASQTVYLLFVLGGRFHAHLAFIGDSYSEMSTQLNPYLCMVLLLTENVSICLVFYLKMVGSIDRLVAVSKPMYYRQTIATGSTRKKIYLAVFGSFIFLVVAFLVQKIVFYKTLGLHSCFISANTVEVMRIYQNLNIGISIILYFIPFTVIILTSSITAIHLFQYRKERQKMLQVPNVNIENKSNRVQALKTFGQRAEVIATIAMLGVVASFTLLIVPSVIMHIYIYSVEDMEKMEFKMVLYIIANSLMMLDFSLSFFIYVATMSQFRSILKKMINLKRIPCKKPDIFSKDSGMNSKSKN</sequence>
<feature type="region of interest" description="Disordered" evidence="5">
    <location>
        <begin position="1"/>
        <end position="20"/>
    </location>
</feature>
<evidence type="ECO:0000256" key="2">
    <source>
        <dbReference type="ARBA" id="ARBA00022692"/>
    </source>
</evidence>
<accession>A0A8S4N532</accession>
<feature type="transmembrane region" description="Helical" evidence="6">
    <location>
        <begin position="233"/>
        <end position="257"/>
    </location>
</feature>
<feature type="transmembrane region" description="Helical" evidence="6">
    <location>
        <begin position="410"/>
        <end position="436"/>
    </location>
</feature>
<dbReference type="InterPro" id="IPR000276">
    <property type="entry name" value="GPCR_Rhodpsn"/>
</dbReference>
<organism evidence="8 9">
    <name type="scientific">Owenia fusiformis</name>
    <name type="common">Polychaete worm</name>
    <dbReference type="NCBI Taxonomy" id="6347"/>
    <lineage>
        <taxon>Eukaryota</taxon>
        <taxon>Metazoa</taxon>
        <taxon>Spiralia</taxon>
        <taxon>Lophotrochozoa</taxon>
        <taxon>Annelida</taxon>
        <taxon>Polychaeta</taxon>
        <taxon>Sedentaria</taxon>
        <taxon>Canalipalpata</taxon>
        <taxon>Sabellida</taxon>
        <taxon>Oweniida</taxon>
        <taxon>Oweniidae</taxon>
        <taxon>Owenia</taxon>
    </lineage>
</organism>
<keyword evidence="9" id="KW-1185">Reference proteome</keyword>
<evidence type="ECO:0000256" key="6">
    <source>
        <dbReference type="SAM" id="Phobius"/>
    </source>
</evidence>
<feature type="compositionally biased region" description="Polar residues" evidence="5">
    <location>
        <begin position="1"/>
        <end position="17"/>
    </location>
</feature>
<evidence type="ECO:0000256" key="4">
    <source>
        <dbReference type="ARBA" id="ARBA00023136"/>
    </source>
</evidence>
<dbReference type="InterPro" id="IPR052954">
    <property type="entry name" value="GPCR-Ligand_Int"/>
</dbReference>
<dbReference type="GO" id="GO:0016020">
    <property type="term" value="C:membrane"/>
    <property type="evidence" value="ECO:0007669"/>
    <property type="project" value="UniProtKB-SubCell"/>
</dbReference>
<evidence type="ECO:0000259" key="7">
    <source>
        <dbReference type="PROSITE" id="PS50262"/>
    </source>
</evidence>
<evidence type="ECO:0000313" key="9">
    <source>
        <dbReference type="Proteomes" id="UP000749559"/>
    </source>
</evidence>
<keyword evidence="4 6" id="KW-0472">Membrane</keyword>
<reference evidence="8" key="1">
    <citation type="submission" date="2022-03" db="EMBL/GenBank/DDBJ databases">
        <authorList>
            <person name="Martin C."/>
        </authorList>
    </citation>
    <scope>NUCLEOTIDE SEQUENCE</scope>
</reference>
<comment type="caution">
    <text evidence="8">The sequence shown here is derived from an EMBL/GenBank/DDBJ whole genome shotgun (WGS) entry which is preliminary data.</text>
</comment>
<comment type="subcellular location">
    <subcellularLocation>
        <location evidence="1">Membrane</location>
    </subcellularLocation>
</comment>
<keyword evidence="3 6" id="KW-1133">Transmembrane helix</keyword>
<feature type="transmembrane region" description="Helical" evidence="6">
    <location>
        <begin position="308"/>
        <end position="330"/>
    </location>
</feature>
<protein>
    <recommendedName>
        <fullName evidence="7">G-protein coupled receptors family 1 profile domain-containing protein</fullName>
    </recommendedName>
</protein>
<keyword evidence="2 6" id="KW-0812">Transmembrane</keyword>
<feature type="transmembrane region" description="Helical" evidence="6">
    <location>
        <begin position="269"/>
        <end position="288"/>
    </location>
</feature>
<evidence type="ECO:0000256" key="3">
    <source>
        <dbReference type="ARBA" id="ARBA00022989"/>
    </source>
</evidence>
<feature type="transmembrane region" description="Helical" evidence="6">
    <location>
        <begin position="512"/>
        <end position="536"/>
    </location>
</feature>
<feature type="domain" description="G-protein coupled receptors family 1 profile" evidence="7">
    <location>
        <begin position="251"/>
        <end position="533"/>
    </location>
</feature>
<name>A0A8S4N532_OWEFU</name>
<evidence type="ECO:0000313" key="8">
    <source>
        <dbReference type="EMBL" id="CAH1776233.1"/>
    </source>
</evidence>
<dbReference type="Proteomes" id="UP000749559">
    <property type="component" value="Unassembled WGS sequence"/>
</dbReference>
<dbReference type="PANTHER" id="PTHR46641">
    <property type="entry name" value="FMRFAMIDE RECEPTOR-RELATED"/>
    <property type="match status" value="1"/>
</dbReference>
<evidence type="ECO:0000256" key="5">
    <source>
        <dbReference type="SAM" id="MobiDB-lite"/>
    </source>
</evidence>
<proteinExistence type="predicted"/>
<dbReference type="Pfam" id="PF00001">
    <property type="entry name" value="7tm_1"/>
    <property type="match status" value="1"/>
</dbReference>
<dbReference type="PANTHER" id="PTHR46641:SF2">
    <property type="entry name" value="FMRFAMIDE RECEPTOR"/>
    <property type="match status" value="1"/>
</dbReference>
<feature type="transmembrane region" description="Helical" evidence="6">
    <location>
        <begin position="472"/>
        <end position="500"/>
    </location>
</feature>
<dbReference type="GO" id="GO:0004930">
    <property type="term" value="F:G protein-coupled receptor activity"/>
    <property type="evidence" value="ECO:0007669"/>
    <property type="project" value="InterPro"/>
</dbReference>
<dbReference type="PROSITE" id="PS50262">
    <property type="entry name" value="G_PROTEIN_RECEP_F1_2"/>
    <property type="match status" value="1"/>
</dbReference>
<evidence type="ECO:0000256" key="1">
    <source>
        <dbReference type="ARBA" id="ARBA00004370"/>
    </source>
</evidence>
<dbReference type="AlphaFoldDB" id="A0A8S4N532"/>
<dbReference type="SUPFAM" id="SSF81321">
    <property type="entry name" value="Family A G protein-coupled receptor-like"/>
    <property type="match status" value="1"/>
</dbReference>
<dbReference type="InterPro" id="IPR017452">
    <property type="entry name" value="GPCR_Rhodpsn_7TM"/>
</dbReference>
<dbReference type="EMBL" id="CAIIXF020000001">
    <property type="protein sequence ID" value="CAH1776233.1"/>
    <property type="molecule type" value="Genomic_DNA"/>
</dbReference>